<comment type="caution">
    <text evidence="1">The sequence shown here is derived from an EMBL/GenBank/DDBJ whole genome shotgun (WGS) entry which is preliminary data.</text>
</comment>
<protein>
    <submittedName>
        <fullName evidence="1">Similarity</fullName>
    </submittedName>
</protein>
<name>U4QMK6_LACHE</name>
<proteinExistence type="predicted"/>
<dbReference type="Proteomes" id="UP000017243">
    <property type="component" value="Unassembled WGS sequence"/>
</dbReference>
<sequence>MTLPIISDASFTFNDKRLEIDSIIGFKGNTEDSLNKVSATGDGIMNILSTLSFLLEFSSLKQVKIRLEYDVHQNLELKIDTNNTIEISIDKYLGSYSNDEDFPNYSPTDGHLIFLQYLLVYCELLPIIRQWFEESTDNPAPNENDQEANRYNHWGKMTIKSS</sequence>
<evidence type="ECO:0000313" key="2">
    <source>
        <dbReference type="Proteomes" id="UP000017243"/>
    </source>
</evidence>
<evidence type="ECO:0000313" key="1">
    <source>
        <dbReference type="EMBL" id="CDI43199.1"/>
    </source>
</evidence>
<reference evidence="1 2" key="1">
    <citation type="submission" date="2013-09" db="EMBL/GenBank/DDBJ databases">
        <title>Draft Genome Sequence of five Lactobacillus helveticus strains CIRM-BIA 101T, 103, 104, 951 and 953 isolated from milk product.</title>
        <authorList>
            <person name="Valence F."/>
            <person name="Chuat V."/>
            <person name="Ma L."/>
            <person name="Creno S."/>
            <person name="Falentin H."/>
            <person name="Lortal S."/>
            <person name="Bizet C."/>
            <person name="Clermont D."/>
            <person name="Loux V."/>
            <person name="Bouchier C."/>
            <person name="Cousin S."/>
        </authorList>
    </citation>
    <scope>NUCLEOTIDE SEQUENCE [LARGE SCALE GENOMIC DNA]</scope>
    <source>
        <strain evidence="1 2">CIRM-BIA 953</strain>
    </source>
</reference>
<dbReference type="RefSeq" id="WP_023061872.1">
    <property type="nucleotide sequence ID" value="NZ_CBUH010000165.1"/>
</dbReference>
<gene>
    <name evidence="1" type="ORF">LHCIRMBIA953_01308</name>
</gene>
<dbReference type="EMBL" id="CBUH010000165">
    <property type="protein sequence ID" value="CDI43199.1"/>
    <property type="molecule type" value="Genomic_DNA"/>
</dbReference>
<dbReference type="AlphaFoldDB" id="U4QMK6"/>
<accession>U4QMK6</accession>
<organism evidence="1 2">
    <name type="scientific">Lactobacillus helveticus CIRM-BIA 953</name>
    <dbReference type="NCBI Taxonomy" id="1226335"/>
    <lineage>
        <taxon>Bacteria</taxon>
        <taxon>Bacillati</taxon>
        <taxon>Bacillota</taxon>
        <taxon>Bacilli</taxon>
        <taxon>Lactobacillales</taxon>
        <taxon>Lactobacillaceae</taxon>
        <taxon>Lactobacillus</taxon>
    </lineage>
</organism>